<organism evidence="8 9">
    <name type="scientific">Oceanibaculum pacificum</name>
    <dbReference type="NCBI Taxonomy" id="580166"/>
    <lineage>
        <taxon>Bacteria</taxon>
        <taxon>Pseudomonadati</taxon>
        <taxon>Pseudomonadota</taxon>
        <taxon>Alphaproteobacteria</taxon>
        <taxon>Rhodospirillales</taxon>
        <taxon>Oceanibaculaceae</taxon>
        <taxon>Oceanibaculum</taxon>
    </lineage>
</organism>
<keyword evidence="3" id="KW-0201">Cytochrome c-type biogenesis</keyword>
<dbReference type="AlphaFoldDB" id="A0A154WAE8"/>
<keyword evidence="6" id="KW-0472">Membrane</keyword>
<evidence type="ECO:0000256" key="4">
    <source>
        <dbReference type="ARBA" id="ARBA00022840"/>
    </source>
</evidence>
<reference evidence="8 9" key="1">
    <citation type="submission" date="2015-12" db="EMBL/GenBank/DDBJ databases">
        <title>Genome sequence of Oceanibaculum pacificum MCCC 1A02656.</title>
        <authorList>
            <person name="Lu L."/>
            <person name="Lai Q."/>
            <person name="Shao Z."/>
            <person name="Qian P."/>
        </authorList>
    </citation>
    <scope>NUCLEOTIDE SEQUENCE [LARGE SCALE GENOMIC DNA]</scope>
    <source>
        <strain evidence="8 9">MCCC 1A02656</strain>
    </source>
</reference>
<feature type="domain" description="ABC transporter" evidence="7">
    <location>
        <begin position="2"/>
        <end position="214"/>
    </location>
</feature>
<comment type="caution">
    <text evidence="8">The sequence shown here is derived from an EMBL/GenBank/DDBJ whole genome shotgun (WGS) entry which is preliminary data.</text>
</comment>
<evidence type="ECO:0000256" key="2">
    <source>
        <dbReference type="ARBA" id="ARBA00022741"/>
    </source>
</evidence>
<dbReference type="GO" id="GO:0016887">
    <property type="term" value="F:ATP hydrolysis activity"/>
    <property type="evidence" value="ECO:0007669"/>
    <property type="project" value="InterPro"/>
</dbReference>
<dbReference type="GO" id="GO:0017004">
    <property type="term" value="P:cytochrome complex assembly"/>
    <property type="evidence" value="ECO:0007669"/>
    <property type="project" value="UniProtKB-KW"/>
</dbReference>
<dbReference type="InterPro" id="IPR003439">
    <property type="entry name" value="ABC_transporter-like_ATP-bd"/>
</dbReference>
<dbReference type="PROSITE" id="PS50893">
    <property type="entry name" value="ABC_TRANSPORTER_2"/>
    <property type="match status" value="1"/>
</dbReference>
<evidence type="ECO:0000256" key="5">
    <source>
        <dbReference type="ARBA" id="ARBA00022967"/>
    </source>
</evidence>
<evidence type="ECO:0000256" key="3">
    <source>
        <dbReference type="ARBA" id="ARBA00022748"/>
    </source>
</evidence>
<dbReference type="PANTHER" id="PTHR43499:SF1">
    <property type="entry name" value="ABC TRANSPORTER I FAMILY MEMBER 1"/>
    <property type="match status" value="1"/>
</dbReference>
<evidence type="ECO:0000313" key="8">
    <source>
        <dbReference type="EMBL" id="KZD10492.1"/>
    </source>
</evidence>
<dbReference type="InterPro" id="IPR005895">
    <property type="entry name" value="ABC_transptr_haem_export_CcmA"/>
</dbReference>
<dbReference type="STRING" id="580166.AUP43_18425"/>
<dbReference type="NCBIfam" id="NF010061">
    <property type="entry name" value="PRK13538.1"/>
    <property type="match status" value="1"/>
</dbReference>
<dbReference type="InterPro" id="IPR003593">
    <property type="entry name" value="AAA+_ATPase"/>
</dbReference>
<dbReference type="PROSITE" id="PS00211">
    <property type="entry name" value="ABC_TRANSPORTER_1"/>
    <property type="match status" value="1"/>
</dbReference>
<dbReference type="SUPFAM" id="SSF52540">
    <property type="entry name" value="P-loop containing nucleoside triphosphate hydrolases"/>
    <property type="match status" value="1"/>
</dbReference>
<dbReference type="OrthoDB" id="9800654at2"/>
<name>A0A154WAE8_9PROT</name>
<dbReference type="InterPro" id="IPR027417">
    <property type="entry name" value="P-loop_NTPase"/>
</dbReference>
<dbReference type="Proteomes" id="UP000076400">
    <property type="component" value="Unassembled WGS sequence"/>
</dbReference>
<evidence type="ECO:0000313" key="9">
    <source>
        <dbReference type="Proteomes" id="UP000076400"/>
    </source>
</evidence>
<accession>A0A154WAE8</accession>
<keyword evidence="5" id="KW-1278">Translocase</keyword>
<keyword evidence="2" id="KW-0547">Nucleotide-binding</keyword>
<dbReference type="GO" id="GO:0022857">
    <property type="term" value="F:transmembrane transporter activity"/>
    <property type="evidence" value="ECO:0007669"/>
    <property type="project" value="InterPro"/>
</dbReference>
<dbReference type="GO" id="GO:0005524">
    <property type="term" value="F:ATP binding"/>
    <property type="evidence" value="ECO:0007669"/>
    <property type="project" value="UniProtKB-KW"/>
</dbReference>
<dbReference type="PANTHER" id="PTHR43499">
    <property type="entry name" value="ABC TRANSPORTER I FAMILY MEMBER 1"/>
    <property type="match status" value="1"/>
</dbReference>
<gene>
    <name evidence="8" type="ORF">AUP43_18425</name>
</gene>
<dbReference type="SMART" id="SM00382">
    <property type="entry name" value="AAA"/>
    <property type="match status" value="1"/>
</dbReference>
<evidence type="ECO:0000256" key="1">
    <source>
        <dbReference type="ARBA" id="ARBA00022448"/>
    </source>
</evidence>
<sequence length="216" mass="22971">MNDFSGIGLACRRGDRLVFRHLDFTLPAGGALVLRGPNGSGKSSLLRLMAGLLPPAAGTLAWDGAPIAQDRELHRERVQYVGHLDAVKPALTVRENLRFWAGMREALDDQAAAEALARFGIAHLADAPGRFLSAGQKRRLALARLLATGSDLWLLDEPTVALDVATIAVLEDVIAGFRAQGGRVVVSTHSPIDLPGAVLLDMAGYAAPRLTAEELL</sequence>
<proteinExistence type="predicted"/>
<dbReference type="RefSeq" id="WP_067553815.1">
    <property type="nucleotide sequence ID" value="NZ_LPXN01000089.1"/>
</dbReference>
<keyword evidence="9" id="KW-1185">Reference proteome</keyword>
<dbReference type="EMBL" id="LPXN01000089">
    <property type="protein sequence ID" value="KZD10492.1"/>
    <property type="molecule type" value="Genomic_DNA"/>
</dbReference>
<evidence type="ECO:0000256" key="6">
    <source>
        <dbReference type="ARBA" id="ARBA00023136"/>
    </source>
</evidence>
<keyword evidence="4" id="KW-0067">ATP-binding</keyword>
<protein>
    <submittedName>
        <fullName evidence="8">Cytochrome C biogenesis protein CcmA</fullName>
    </submittedName>
</protein>
<dbReference type="Pfam" id="PF00005">
    <property type="entry name" value="ABC_tran"/>
    <property type="match status" value="1"/>
</dbReference>
<dbReference type="NCBIfam" id="TIGR01189">
    <property type="entry name" value="ccmA"/>
    <property type="match status" value="1"/>
</dbReference>
<evidence type="ECO:0000259" key="7">
    <source>
        <dbReference type="PROSITE" id="PS50893"/>
    </source>
</evidence>
<dbReference type="Gene3D" id="3.40.50.300">
    <property type="entry name" value="P-loop containing nucleotide triphosphate hydrolases"/>
    <property type="match status" value="1"/>
</dbReference>
<dbReference type="InterPro" id="IPR017871">
    <property type="entry name" value="ABC_transporter-like_CS"/>
</dbReference>
<keyword evidence="1" id="KW-0813">Transport</keyword>